<dbReference type="SFLD" id="SFLDG01135">
    <property type="entry name" value="C1.5.6:_HAD__Beta-PGM__Phospha"/>
    <property type="match status" value="1"/>
</dbReference>
<dbReference type="GO" id="GO:0005829">
    <property type="term" value="C:cytosol"/>
    <property type="evidence" value="ECO:0007669"/>
    <property type="project" value="TreeGrafter"/>
</dbReference>
<dbReference type="NCBIfam" id="TIGR01549">
    <property type="entry name" value="HAD-SF-IA-v1"/>
    <property type="match status" value="1"/>
</dbReference>
<dbReference type="RefSeq" id="WP_150891657.1">
    <property type="nucleotide sequence ID" value="NZ_VYUY01000003.1"/>
</dbReference>
<dbReference type="SUPFAM" id="SSF56784">
    <property type="entry name" value="HAD-like"/>
    <property type="match status" value="1"/>
</dbReference>
<gene>
    <name evidence="1" type="ORF">F6B40_01030</name>
</gene>
<keyword evidence="2" id="KW-1185">Reference proteome</keyword>
<organism evidence="1 2">
    <name type="scientific">Microbacterium caowuchunii</name>
    <dbReference type="NCBI Taxonomy" id="2614638"/>
    <lineage>
        <taxon>Bacteria</taxon>
        <taxon>Bacillati</taxon>
        <taxon>Actinomycetota</taxon>
        <taxon>Actinomycetes</taxon>
        <taxon>Micrococcales</taxon>
        <taxon>Microbacteriaceae</taxon>
        <taxon>Microbacterium</taxon>
    </lineage>
</organism>
<dbReference type="SFLD" id="SFLDG01129">
    <property type="entry name" value="C1.5:_HAD__Beta-PGM__Phosphata"/>
    <property type="match status" value="1"/>
</dbReference>
<dbReference type="PRINTS" id="PR00413">
    <property type="entry name" value="HADHALOGNASE"/>
</dbReference>
<dbReference type="Proteomes" id="UP000326838">
    <property type="component" value="Unassembled WGS sequence"/>
</dbReference>
<dbReference type="NCBIfam" id="TIGR01509">
    <property type="entry name" value="HAD-SF-IA-v3"/>
    <property type="match status" value="1"/>
</dbReference>
<dbReference type="InterPro" id="IPR006439">
    <property type="entry name" value="HAD-SF_hydro_IA"/>
</dbReference>
<dbReference type="InterPro" id="IPR023198">
    <property type="entry name" value="PGP-like_dom2"/>
</dbReference>
<dbReference type="Pfam" id="PF13419">
    <property type="entry name" value="HAD_2"/>
    <property type="match status" value="1"/>
</dbReference>
<dbReference type="PANTHER" id="PTHR43434:SF16">
    <property type="entry name" value="BLL8046 PROTEIN"/>
    <property type="match status" value="1"/>
</dbReference>
<comment type="caution">
    <text evidence="1">The sequence shown here is derived from an EMBL/GenBank/DDBJ whole genome shotgun (WGS) entry which is preliminary data.</text>
</comment>
<dbReference type="InterPro" id="IPR023214">
    <property type="entry name" value="HAD_sf"/>
</dbReference>
<dbReference type="InterPro" id="IPR041492">
    <property type="entry name" value="HAD_2"/>
</dbReference>
<dbReference type="InterPro" id="IPR036412">
    <property type="entry name" value="HAD-like_sf"/>
</dbReference>
<dbReference type="InterPro" id="IPR050155">
    <property type="entry name" value="HAD-like_hydrolase_sf"/>
</dbReference>
<dbReference type="PANTHER" id="PTHR43434">
    <property type="entry name" value="PHOSPHOGLYCOLATE PHOSPHATASE"/>
    <property type="match status" value="1"/>
</dbReference>
<dbReference type="AlphaFoldDB" id="A0A5N0TKX1"/>
<proteinExistence type="predicted"/>
<evidence type="ECO:0000313" key="2">
    <source>
        <dbReference type="Proteomes" id="UP000326838"/>
    </source>
</evidence>
<dbReference type="GO" id="GO:0006281">
    <property type="term" value="P:DNA repair"/>
    <property type="evidence" value="ECO:0007669"/>
    <property type="project" value="TreeGrafter"/>
</dbReference>
<keyword evidence="1" id="KW-0378">Hydrolase</keyword>
<dbReference type="SFLD" id="SFLDS00003">
    <property type="entry name" value="Haloacid_Dehalogenase"/>
    <property type="match status" value="1"/>
</dbReference>
<reference evidence="2" key="1">
    <citation type="submission" date="2019-09" db="EMBL/GenBank/DDBJ databases">
        <title>Mumia zhuanghuii sp. nov. isolated from the intestinal contents of plateau pika (Ochotona curzoniae) in the Qinghai-Tibet plateau of China.</title>
        <authorList>
            <person name="Tian Z."/>
        </authorList>
    </citation>
    <scope>NUCLEOTIDE SEQUENCE [LARGE SCALE GENOMIC DNA]</scope>
    <source>
        <strain evidence="2">L-033</strain>
    </source>
</reference>
<name>A0A5N0TKX1_9MICO</name>
<dbReference type="GO" id="GO:0008967">
    <property type="term" value="F:phosphoglycolate phosphatase activity"/>
    <property type="evidence" value="ECO:0007669"/>
    <property type="project" value="TreeGrafter"/>
</dbReference>
<evidence type="ECO:0000313" key="1">
    <source>
        <dbReference type="EMBL" id="KAA9135803.1"/>
    </source>
</evidence>
<accession>A0A5N0TKX1</accession>
<sequence length="234" mass="25146">MSETPRLKAVLFDIDGTLVDSNYLHVDAWTRGIAEAGESAQAAHVHEGIGLDSGKLLERLFGERADSDAVQRAKELHSEHYAASAERLRRFDGVHELFRAVRERGLKVVLASSAPQEELDMLLEVLDAGELIDATTNSDDVETAKPEPDLISVALQKAGVAAGEALMVGDTRWDVEAARRAGVDTIAVLTGGRGERELADSGAIAVYADVAELLRRLDESPVGARLRSPAGNDR</sequence>
<dbReference type="EMBL" id="VYUY01000003">
    <property type="protein sequence ID" value="KAA9135803.1"/>
    <property type="molecule type" value="Genomic_DNA"/>
</dbReference>
<dbReference type="Gene3D" id="1.10.150.240">
    <property type="entry name" value="Putative phosphatase, domain 2"/>
    <property type="match status" value="1"/>
</dbReference>
<dbReference type="Gene3D" id="3.40.50.1000">
    <property type="entry name" value="HAD superfamily/HAD-like"/>
    <property type="match status" value="1"/>
</dbReference>
<protein>
    <submittedName>
        <fullName evidence="1">HAD family hydrolase</fullName>
    </submittedName>
</protein>